<feature type="compositionally biased region" description="Pro residues" evidence="7">
    <location>
        <begin position="241"/>
        <end position="259"/>
    </location>
</feature>
<comment type="similarity">
    <text evidence="1 6">Belongs to the peptidase S14 family.</text>
</comment>
<dbReference type="GO" id="GO:0006515">
    <property type="term" value="P:protein quality control for misfolded or incompletely synthesized proteins"/>
    <property type="evidence" value="ECO:0007669"/>
    <property type="project" value="TreeGrafter"/>
</dbReference>
<comment type="caution">
    <text evidence="9">The sequence shown here is derived from an EMBL/GenBank/DDBJ whole genome shotgun (WGS) entry which is preliminary data.</text>
</comment>
<dbReference type="CDD" id="cd07016">
    <property type="entry name" value="S14_ClpP_1"/>
    <property type="match status" value="1"/>
</dbReference>
<evidence type="ECO:0000256" key="8">
    <source>
        <dbReference type="SAM" id="SignalP"/>
    </source>
</evidence>
<feature type="chain" id="PRO_5020449832" description="ATP-dependent Clp protease proteolytic subunit" evidence="8">
    <location>
        <begin position="26"/>
        <end position="693"/>
    </location>
</feature>
<dbReference type="EMBL" id="SWAV01000005">
    <property type="protein sequence ID" value="TKA90392.1"/>
    <property type="molecule type" value="Genomic_DNA"/>
</dbReference>
<evidence type="ECO:0000256" key="7">
    <source>
        <dbReference type="SAM" id="MobiDB-lite"/>
    </source>
</evidence>
<dbReference type="Pfam" id="PF25209">
    <property type="entry name" value="Phage_capsid_4"/>
    <property type="match status" value="1"/>
</dbReference>
<dbReference type="GO" id="GO:0009368">
    <property type="term" value="C:endopeptidase Clp complex"/>
    <property type="evidence" value="ECO:0007669"/>
    <property type="project" value="TreeGrafter"/>
</dbReference>
<dbReference type="PANTHER" id="PTHR10381:SF70">
    <property type="entry name" value="ATP-DEPENDENT CLP PROTEASE PROTEOLYTIC SUBUNIT"/>
    <property type="match status" value="1"/>
</dbReference>
<evidence type="ECO:0000313" key="10">
    <source>
        <dbReference type="Proteomes" id="UP000305198"/>
    </source>
</evidence>
<feature type="region of interest" description="Disordered" evidence="7">
    <location>
        <begin position="236"/>
        <end position="265"/>
    </location>
</feature>
<evidence type="ECO:0000256" key="1">
    <source>
        <dbReference type="ARBA" id="ARBA00007039"/>
    </source>
</evidence>
<dbReference type="GO" id="GO:0051117">
    <property type="term" value="F:ATPase binding"/>
    <property type="evidence" value="ECO:0007669"/>
    <property type="project" value="TreeGrafter"/>
</dbReference>
<dbReference type="NCBIfam" id="NF045540">
    <property type="entry name" value="scaf_prot_MCP1"/>
    <property type="match status" value="1"/>
</dbReference>
<keyword evidence="3 9" id="KW-0645">Protease</keyword>
<protein>
    <recommendedName>
        <fullName evidence="6">ATP-dependent Clp protease proteolytic subunit</fullName>
    </recommendedName>
</protein>
<evidence type="ECO:0000256" key="3">
    <source>
        <dbReference type="ARBA" id="ARBA00022670"/>
    </source>
</evidence>
<keyword evidence="8" id="KW-0732">Signal</keyword>
<dbReference type="PANTHER" id="PTHR10381">
    <property type="entry name" value="ATP-DEPENDENT CLP PROTEASE PROTEOLYTIC SUBUNIT"/>
    <property type="match status" value="1"/>
</dbReference>
<dbReference type="SUPFAM" id="SSF52096">
    <property type="entry name" value="ClpP/crotonase"/>
    <property type="match status" value="1"/>
</dbReference>
<dbReference type="AlphaFoldDB" id="A0A4U0YEU6"/>
<feature type="signal peptide" evidence="8">
    <location>
        <begin position="1"/>
        <end position="25"/>
    </location>
</feature>
<keyword evidence="4" id="KW-0378">Hydrolase</keyword>
<name>A0A4U0YEU6_9GAMM</name>
<accession>A0A4U0YEU6</accession>
<dbReference type="GO" id="GO:0004252">
    <property type="term" value="F:serine-type endopeptidase activity"/>
    <property type="evidence" value="ECO:0007669"/>
    <property type="project" value="InterPro"/>
</dbReference>
<keyword evidence="5" id="KW-0720">Serine protease</keyword>
<dbReference type="NCBIfam" id="NF045542">
    <property type="entry name" value="Clp_rel_HeadMat"/>
    <property type="match status" value="1"/>
</dbReference>
<dbReference type="Proteomes" id="UP000305198">
    <property type="component" value="Unassembled WGS sequence"/>
</dbReference>
<evidence type="ECO:0000256" key="6">
    <source>
        <dbReference type="RuleBase" id="RU003567"/>
    </source>
</evidence>
<evidence type="ECO:0000256" key="2">
    <source>
        <dbReference type="ARBA" id="ARBA00022490"/>
    </source>
</evidence>
<keyword evidence="2" id="KW-0963">Cytoplasm</keyword>
<dbReference type="PRINTS" id="PR00127">
    <property type="entry name" value="CLPPROTEASEP"/>
</dbReference>
<dbReference type="GO" id="GO:0004176">
    <property type="term" value="F:ATP-dependent peptidase activity"/>
    <property type="evidence" value="ECO:0007669"/>
    <property type="project" value="InterPro"/>
</dbReference>
<gene>
    <name evidence="9" type="ORF">FA869_14855</name>
</gene>
<dbReference type="Gene3D" id="3.90.226.10">
    <property type="entry name" value="2-enoyl-CoA Hydratase, Chain A, domain 1"/>
    <property type="match status" value="1"/>
</dbReference>
<sequence length="693" mass="74193">MRKMNKWAIAPLAMAALVAPTAALTAQNHPKESWYSIKALAKGEAEILLYDEIGMWGITAQQFARDLKALGDLSLISLRIHSPGGDVFEGTAIYNLLKNHPARVEAHIDGLAASMASVIAMAADTIYMPENAMMMVHKPWGIQGGDADDMRRYAELLDKVESTLISAYVIKTGRTEEDIKALLKSETWMTGREAVEAGFADQITEPLQAAAQLSSKRMQEFDHMPEALKALLQPRAQGTTTPPPPASPAAPVATPPTPAAPDATTEATVRAQLQAAETARREAIAAVFTGNFAEAHAELMNSCLLDMNVTPEQAKDKLLAKLGEGTTPSAPPANPNTFIHAGNGNIVGDSVRNAIEARVGISAVEQGNAFAGMTLGELARASLSQRGISIVGMDRRSIVGLAFTHSSSDFGSLLADVAHKSMLKGYQEAAETFTEWTSKGTLTDFRPSNRVDLSTFPNLDKVPEGAEYKYGTLGDTGEQIMLATYGKLFSITRQAIINDDLSALTRVPQLMGRAAIRTVGDLVYAVLTGNPAMSDGKTLFHADHKNQLAAAALSIASIGKGMQSMRTQKDGKATLDIRPKYLLTPVALEPTAIALLAAEFDPALADAKVPNPVRNKLQVISDPRLDDASATTSFMLADQSMYDTIEVAYLDGNDKPYLEQQQGFTVDGAAFKVRIDAGVAPLSWRTMVKMPGA</sequence>
<evidence type="ECO:0000313" key="9">
    <source>
        <dbReference type="EMBL" id="TKA90392.1"/>
    </source>
</evidence>
<proteinExistence type="inferred from homology"/>
<evidence type="ECO:0000256" key="4">
    <source>
        <dbReference type="ARBA" id="ARBA00022801"/>
    </source>
</evidence>
<reference evidence="9 10" key="1">
    <citation type="submission" date="2019-04" db="EMBL/GenBank/DDBJ databases">
        <title>Crypto-aerobic microbial life in anoxic (sulfidic) marine sediments.</title>
        <authorList>
            <person name="Bhattacharya S."/>
            <person name="Roy C."/>
            <person name="Mondal N."/>
            <person name="Sarkar J."/>
            <person name="Mandal S."/>
            <person name="Rameez M.J."/>
            <person name="Ghosh W."/>
        </authorList>
    </citation>
    <scope>NUCLEOTIDE SEQUENCE [LARGE SCALE GENOMIC DNA]</scope>
    <source>
        <strain evidence="9 10">SBBB</strain>
    </source>
</reference>
<dbReference type="InterPro" id="IPR023562">
    <property type="entry name" value="ClpP/TepA"/>
</dbReference>
<evidence type="ECO:0000256" key="5">
    <source>
        <dbReference type="ARBA" id="ARBA00022825"/>
    </source>
</evidence>
<dbReference type="InterPro" id="IPR001907">
    <property type="entry name" value="ClpP"/>
</dbReference>
<organism evidence="9 10">
    <name type="scientific">Halopseudomonas bauzanensis</name>
    <dbReference type="NCBI Taxonomy" id="653930"/>
    <lineage>
        <taxon>Bacteria</taxon>
        <taxon>Pseudomonadati</taxon>
        <taxon>Pseudomonadota</taxon>
        <taxon>Gammaproteobacteria</taxon>
        <taxon>Pseudomonadales</taxon>
        <taxon>Pseudomonadaceae</taxon>
        <taxon>Halopseudomonas</taxon>
    </lineage>
</organism>
<dbReference type="Pfam" id="PF00574">
    <property type="entry name" value="CLP_protease"/>
    <property type="match status" value="1"/>
</dbReference>
<dbReference type="InterPro" id="IPR029045">
    <property type="entry name" value="ClpP/crotonase-like_dom_sf"/>
</dbReference>